<dbReference type="CDD" id="cd22829">
    <property type="entry name" value="Gal_Rha_Lectin_EVA1_EVA1C_rpt2"/>
    <property type="match status" value="1"/>
</dbReference>
<feature type="domain" description="SUEL-type lectin" evidence="6">
    <location>
        <begin position="47"/>
        <end position="146"/>
    </location>
</feature>
<feature type="domain" description="SUEL-type lectin" evidence="6">
    <location>
        <begin position="155"/>
        <end position="248"/>
    </location>
</feature>
<sequence>MTLAGAAIGRVMILLAVWLLLLRTHRVAGSDRLALLSGTLKTYQRAACDEETMTLKCPPGTTILVEHAQYGRTGMYGISKCNSSVPPMIAGDKPTNHTCIWPQSVQMVVGVCQKKRQCKFNTNPKTFQGDPCPGLRKYIEVAYKCRPYEFRSKVACENEVINLVCHPGQRVAIFSASFGRTEYESLQCPQPLGVQEETCTMDFATETVMQLCHGKRRCSVVANSTTFGRPDPCSPDSKTYLKVVYTCVPRSVLREQFEGEVEGDELALMHEFEEGFDRADFRAEFSPSPNLEGPQPPPRDNVSRNFPTVSSSPPRARTNNDVDARSSTLKSHGIGVKDLPLPPLPPTVIQASAMASGDGGVGNSISTRNASASGNCTTVVYAFPEEDRLVVGYLNEWINAYSFITNNQEKFYLYIIVSVSAGILLFLGLVIGRLLISRHRAKRDAKFHANNETLPNGFTDDISEIDADIDLTTPVAVPMQDARLPETQLAERLHGERYYGDTRIPLSPTSIHATSVPHATNTGMRVDLGNHMVGTDNLHTILRTENPRNLNSKSYYYG</sequence>
<proteinExistence type="predicted"/>
<dbReference type="InterPro" id="IPR043159">
    <property type="entry name" value="Lectin_gal-bd_sf"/>
</dbReference>
<evidence type="ECO:0000313" key="7">
    <source>
        <dbReference type="EMBL" id="KAL0128165.1"/>
    </source>
</evidence>
<evidence type="ECO:0000256" key="1">
    <source>
        <dbReference type="ARBA" id="ARBA00022734"/>
    </source>
</evidence>
<dbReference type="InterPro" id="IPR000922">
    <property type="entry name" value="Lectin_gal-bd_dom"/>
</dbReference>
<organism evidence="7 8">
    <name type="scientific">Cardiocondyla obscurior</name>
    <dbReference type="NCBI Taxonomy" id="286306"/>
    <lineage>
        <taxon>Eukaryota</taxon>
        <taxon>Metazoa</taxon>
        <taxon>Ecdysozoa</taxon>
        <taxon>Arthropoda</taxon>
        <taxon>Hexapoda</taxon>
        <taxon>Insecta</taxon>
        <taxon>Pterygota</taxon>
        <taxon>Neoptera</taxon>
        <taxon>Endopterygota</taxon>
        <taxon>Hymenoptera</taxon>
        <taxon>Apocrita</taxon>
        <taxon>Aculeata</taxon>
        <taxon>Formicoidea</taxon>
        <taxon>Formicidae</taxon>
        <taxon>Myrmicinae</taxon>
        <taxon>Cardiocondyla</taxon>
    </lineage>
</organism>
<dbReference type="Proteomes" id="UP001430953">
    <property type="component" value="Unassembled WGS sequence"/>
</dbReference>
<gene>
    <name evidence="7" type="ORF">PUN28_003426</name>
</gene>
<dbReference type="CDD" id="cd22828">
    <property type="entry name" value="Gal_Rha_Lectin_EVA1_EVA1C_rpt1"/>
    <property type="match status" value="1"/>
</dbReference>
<accession>A0AAW2GKH6</accession>
<keyword evidence="2" id="KW-0677">Repeat</keyword>
<dbReference type="EMBL" id="JADYXP020000003">
    <property type="protein sequence ID" value="KAL0128165.1"/>
    <property type="molecule type" value="Genomic_DNA"/>
</dbReference>
<feature type="transmembrane region" description="Helical" evidence="4">
    <location>
        <begin position="411"/>
        <end position="436"/>
    </location>
</feature>
<keyword evidence="4" id="KW-0472">Membrane</keyword>
<name>A0AAW2GKH6_9HYME</name>
<dbReference type="FunFam" id="2.60.120.740:FF:000003">
    <property type="entry name" value="Protein eva-1 homolog C"/>
    <property type="match status" value="1"/>
</dbReference>
<dbReference type="AlphaFoldDB" id="A0AAW2GKH6"/>
<evidence type="ECO:0000259" key="6">
    <source>
        <dbReference type="PROSITE" id="PS50228"/>
    </source>
</evidence>
<evidence type="ECO:0000313" key="8">
    <source>
        <dbReference type="Proteomes" id="UP001430953"/>
    </source>
</evidence>
<dbReference type="GO" id="GO:0030246">
    <property type="term" value="F:carbohydrate binding"/>
    <property type="evidence" value="ECO:0007669"/>
    <property type="project" value="UniProtKB-KW"/>
</dbReference>
<keyword evidence="8" id="KW-1185">Reference proteome</keyword>
<keyword evidence="1" id="KW-0430">Lectin</keyword>
<evidence type="ECO:0000256" key="5">
    <source>
        <dbReference type="SAM" id="SignalP"/>
    </source>
</evidence>
<feature type="region of interest" description="Disordered" evidence="3">
    <location>
        <begin position="283"/>
        <end position="335"/>
    </location>
</feature>
<evidence type="ECO:0000256" key="4">
    <source>
        <dbReference type="SAM" id="Phobius"/>
    </source>
</evidence>
<dbReference type="PANTHER" id="PTHR46780">
    <property type="entry name" value="PROTEIN EVA-1"/>
    <property type="match status" value="1"/>
</dbReference>
<dbReference type="Gene3D" id="2.60.120.740">
    <property type="match status" value="2"/>
</dbReference>
<feature type="chain" id="PRO_5043419040" description="SUEL-type lectin domain-containing protein" evidence="5">
    <location>
        <begin position="30"/>
        <end position="558"/>
    </location>
</feature>
<evidence type="ECO:0000256" key="2">
    <source>
        <dbReference type="ARBA" id="ARBA00022737"/>
    </source>
</evidence>
<keyword evidence="4" id="KW-1133">Transmembrane helix</keyword>
<keyword evidence="5" id="KW-0732">Signal</keyword>
<keyword evidence="4" id="KW-0812">Transmembrane</keyword>
<feature type="compositionally biased region" description="Polar residues" evidence="3">
    <location>
        <begin position="303"/>
        <end position="317"/>
    </location>
</feature>
<evidence type="ECO:0000256" key="3">
    <source>
        <dbReference type="SAM" id="MobiDB-lite"/>
    </source>
</evidence>
<dbReference type="PROSITE" id="PS50228">
    <property type="entry name" value="SUEL_LECTIN"/>
    <property type="match status" value="2"/>
</dbReference>
<protein>
    <recommendedName>
        <fullName evidence="6">SUEL-type lectin domain-containing protein</fullName>
    </recommendedName>
</protein>
<comment type="caution">
    <text evidence="7">The sequence shown here is derived from an EMBL/GenBank/DDBJ whole genome shotgun (WGS) entry which is preliminary data.</text>
</comment>
<reference evidence="7 8" key="1">
    <citation type="submission" date="2023-03" db="EMBL/GenBank/DDBJ databases">
        <title>High recombination rates correlate with genetic variation in Cardiocondyla obscurior ants.</title>
        <authorList>
            <person name="Errbii M."/>
        </authorList>
    </citation>
    <scope>NUCLEOTIDE SEQUENCE [LARGE SCALE GENOMIC DNA]</scope>
    <source>
        <strain evidence="7">Alpha-2009</strain>
        <tissue evidence="7">Whole body</tissue>
    </source>
</reference>
<feature type="signal peptide" evidence="5">
    <location>
        <begin position="1"/>
        <end position="29"/>
    </location>
</feature>
<dbReference type="Pfam" id="PF02140">
    <property type="entry name" value="SUEL_Lectin"/>
    <property type="match status" value="2"/>
</dbReference>